<keyword evidence="1" id="KW-0472">Membrane</keyword>
<dbReference type="AlphaFoldDB" id="A0A1I1YX97"/>
<dbReference type="PANTHER" id="PTHR43471:SF1">
    <property type="entry name" value="ABC TRANSPORTER PERMEASE PROTEIN NOSY-RELATED"/>
    <property type="match status" value="1"/>
</dbReference>
<evidence type="ECO:0000313" key="3">
    <source>
        <dbReference type="Proteomes" id="UP000183410"/>
    </source>
</evidence>
<dbReference type="GO" id="GO:0140359">
    <property type="term" value="F:ABC-type transporter activity"/>
    <property type="evidence" value="ECO:0007669"/>
    <property type="project" value="InterPro"/>
</dbReference>
<feature type="transmembrane region" description="Helical" evidence="1">
    <location>
        <begin position="20"/>
        <end position="38"/>
    </location>
</feature>
<keyword evidence="3" id="KW-1185">Reference proteome</keyword>
<keyword evidence="1" id="KW-1133">Transmembrane helix</keyword>
<keyword evidence="1" id="KW-0812">Transmembrane</keyword>
<proteinExistence type="predicted"/>
<feature type="transmembrane region" description="Helical" evidence="1">
    <location>
        <begin position="166"/>
        <end position="191"/>
    </location>
</feature>
<dbReference type="OrthoDB" id="2680264at2"/>
<reference evidence="3" key="1">
    <citation type="submission" date="2016-10" db="EMBL/GenBank/DDBJ databases">
        <authorList>
            <person name="Varghese N."/>
            <person name="Submissions S."/>
        </authorList>
    </citation>
    <scope>NUCLEOTIDE SEQUENCE [LARGE SCALE GENOMIC DNA]</scope>
    <source>
        <strain evidence="3">CGMCC 1.10223</strain>
    </source>
</reference>
<accession>A0A1I1YX97</accession>
<dbReference type="PANTHER" id="PTHR43471">
    <property type="entry name" value="ABC TRANSPORTER PERMEASE"/>
    <property type="match status" value="1"/>
</dbReference>
<evidence type="ECO:0000256" key="1">
    <source>
        <dbReference type="SAM" id="Phobius"/>
    </source>
</evidence>
<dbReference type="Pfam" id="PF12679">
    <property type="entry name" value="ABC2_membrane_2"/>
    <property type="match status" value="1"/>
</dbReference>
<protein>
    <submittedName>
        <fullName evidence="2">Cu-processing system permease protein</fullName>
    </submittedName>
</protein>
<dbReference type="RefSeq" id="WP_082110775.1">
    <property type="nucleotide sequence ID" value="NZ_FONN01000001.1"/>
</dbReference>
<dbReference type="EMBL" id="FONN01000001">
    <property type="protein sequence ID" value="SFE24205.1"/>
    <property type="molecule type" value="Genomic_DNA"/>
</dbReference>
<feature type="transmembrane region" description="Helical" evidence="1">
    <location>
        <begin position="94"/>
        <end position="126"/>
    </location>
</feature>
<gene>
    <name evidence="2" type="ORF">SAMN04487969_101863</name>
</gene>
<feature type="transmembrane region" description="Helical" evidence="1">
    <location>
        <begin position="138"/>
        <end position="160"/>
    </location>
</feature>
<evidence type="ECO:0000313" key="2">
    <source>
        <dbReference type="EMBL" id="SFE24205.1"/>
    </source>
</evidence>
<sequence>MIQTAHIAIREVKLGFRNPWAYSFMGLFALFMLCLLLINAQGYVQGYSGITGTTLNLILYLLPLMSLLLGSFSLTAEKEDGSWELLSVYPVSTWSFIIGKYVGLAIVLLVIVSTGFGTAGVLGFAAGSGFGLLTYLQLLAFSSSVALFFLAIALLIGTLAKNRWQALTIAVAIWFFAIIGWPPLLIAVLGFMPYPMIKPMVTLLTFLNPAELSRLFTVVKLGGGAILGPEYYEWIKWIRQAGGSFSFAAVALLWIGSVMAAAQFVWERRRLRG</sequence>
<organism evidence="2 3">
    <name type="scientific">Paenibacillus algorifonticola</name>
    <dbReference type="NCBI Taxonomy" id="684063"/>
    <lineage>
        <taxon>Bacteria</taxon>
        <taxon>Bacillati</taxon>
        <taxon>Bacillota</taxon>
        <taxon>Bacilli</taxon>
        <taxon>Bacillales</taxon>
        <taxon>Paenibacillaceae</taxon>
        <taxon>Paenibacillus</taxon>
    </lineage>
</organism>
<name>A0A1I1YX97_9BACL</name>
<feature type="transmembrane region" description="Helical" evidence="1">
    <location>
        <begin position="50"/>
        <end position="74"/>
    </location>
</feature>
<dbReference type="Proteomes" id="UP000183410">
    <property type="component" value="Unassembled WGS sequence"/>
</dbReference>
<dbReference type="GO" id="GO:0005886">
    <property type="term" value="C:plasma membrane"/>
    <property type="evidence" value="ECO:0007669"/>
    <property type="project" value="UniProtKB-SubCell"/>
</dbReference>
<feature type="transmembrane region" description="Helical" evidence="1">
    <location>
        <begin position="244"/>
        <end position="266"/>
    </location>
</feature>